<keyword evidence="1" id="KW-0472">Membrane</keyword>
<reference evidence="2" key="1">
    <citation type="submission" date="2022-03" db="EMBL/GenBank/DDBJ databases">
        <title>Draft Genome Sequence of Firmicute Strain S0AB, a Heterotrophic Iron/Sulfur-Oxidizing Extreme Acidophile.</title>
        <authorList>
            <person name="Vergara E."/>
            <person name="Pakostova E."/>
            <person name="Johnson D.B."/>
            <person name="Holmes D.S."/>
        </authorList>
    </citation>
    <scope>NUCLEOTIDE SEQUENCE</scope>
    <source>
        <strain evidence="2">S0AB</strain>
    </source>
</reference>
<name>A0A9X1V8U8_9BACL</name>
<keyword evidence="1" id="KW-1133">Transmembrane helix</keyword>
<evidence type="ECO:0000313" key="3">
    <source>
        <dbReference type="Proteomes" id="UP001139263"/>
    </source>
</evidence>
<feature type="transmembrane region" description="Helical" evidence="1">
    <location>
        <begin position="51"/>
        <end position="71"/>
    </location>
</feature>
<dbReference type="RefSeq" id="WP_241713633.1">
    <property type="nucleotide sequence ID" value="NZ_JALBUF010000004.1"/>
</dbReference>
<gene>
    <name evidence="2" type="ORF">MM817_01666</name>
</gene>
<feature type="transmembrane region" description="Helical" evidence="1">
    <location>
        <begin position="12"/>
        <end position="31"/>
    </location>
</feature>
<dbReference type="EMBL" id="JALBUF010000004">
    <property type="protein sequence ID" value="MCI0183389.1"/>
    <property type="molecule type" value="Genomic_DNA"/>
</dbReference>
<protein>
    <recommendedName>
        <fullName evidence="4">DUF1146 domain-containing protein</fullName>
    </recommendedName>
</protein>
<evidence type="ECO:0000313" key="2">
    <source>
        <dbReference type="EMBL" id="MCI0183389.1"/>
    </source>
</evidence>
<organism evidence="2 3">
    <name type="scientific">Sulfoacidibacillus ferrooxidans</name>
    <dbReference type="NCBI Taxonomy" id="2005001"/>
    <lineage>
        <taxon>Bacteria</taxon>
        <taxon>Bacillati</taxon>
        <taxon>Bacillota</taxon>
        <taxon>Bacilli</taxon>
        <taxon>Bacillales</taxon>
        <taxon>Alicyclobacillaceae</taxon>
        <taxon>Sulfoacidibacillus</taxon>
    </lineage>
</organism>
<evidence type="ECO:0000256" key="1">
    <source>
        <dbReference type="SAM" id="Phobius"/>
    </source>
</evidence>
<evidence type="ECO:0008006" key="4">
    <source>
        <dbReference type="Google" id="ProtNLM"/>
    </source>
</evidence>
<comment type="caution">
    <text evidence="2">The sequence shown here is derived from an EMBL/GenBank/DDBJ whole genome shotgun (WGS) entry which is preliminary data.</text>
</comment>
<dbReference type="InterPro" id="IPR009526">
    <property type="entry name" value="DUF1146"/>
</dbReference>
<dbReference type="Proteomes" id="UP001139263">
    <property type="component" value="Unassembled WGS sequence"/>
</dbReference>
<dbReference type="Pfam" id="PF06612">
    <property type="entry name" value="DUF1146"/>
    <property type="match status" value="1"/>
</dbReference>
<dbReference type="AlphaFoldDB" id="A0A9X1V8U8"/>
<accession>A0A9X1V8U8</accession>
<keyword evidence="1" id="KW-0812">Transmembrane</keyword>
<keyword evidence="3" id="KW-1185">Reference proteome</keyword>
<proteinExistence type="predicted"/>
<sequence length="79" mass="8437">MSNFSEISFRVQGAVTIGGLLLGTLLAWYALGAVRWDVFLKKPDSPPASLLRLLLAILIGTGIAGFIVQYVTGASMMHT</sequence>